<feature type="chain" id="PRO_5008316694" description="Peptidase C39-like domain-containing protein" evidence="1">
    <location>
        <begin position="33"/>
        <end position="232"/>
    </location>
</feature>
<evidence type="ECO:0000313" key="3">
    <source>
        <dbReference type="Proteomes" id="UP000092207"/>
    </source>
</evidence>
<evidence type="ECO:0008006" key="4">
    <source>
        <dbReference type="Google" id="ProtNLM"/>
    </source>
</evidence>
<gene>
    <name evidence="2" type="ORF">A5679_13765</name>
</gene>
<dbReference type="RefSeq" id="WP_067303972.1">
    <property type="nucleotide sequence ID" value="NZ_LZJY01000153.1"/>
</dbReference>
<organism evidence="2 3">
    <name type="scientific">Mycobacterium scrofulaceum</name>
    <dbReference type="NCBI Taxonomy" id="1783"/>
    <lineage>
        <taxon>Bacteria</taxon>
        <taxon>Bacillati</taxon>
        <taxon>Actinomycetota</taxon>
        <taxon>Actinomycetes</taxon>
        <taxon>Mycobacteriales</taxon>
        <taxon>Mycobacteriaceae</taxon>
        <taxon>Mycobacterium</taxon>
    </lineage>
</organism>
<keyword evidence="1" id="KW-0732">Signal</keyword>
<proteinExistence type="predicted"/>
<name>A0A1A2VWR2_MYCSC</name>
<sequence length="232" mass="24193">MKTSKIRSIAKTAVLAVAAGAIALGVAGPAQAASGTTYGDPAAAAKWWRHQKYDDCVLMAAADLIGQITGKEPSEEAIIKKAQATPSTIHPGSIYIKPSDTKDPNSGQGTMFGDVPTLLKLYNVYGVVSDEAHAAKTGVPAGIEGIEQLLGTGHKVMVSVNGELIWHTPVETTDENGNPIGDHAVVVTGVDAAYNIVHLNDSGDPNGRDSQVPMALFMRAWAASHELIVATM</sequence>
<protein>
    <recommendedName>
        <fullName evidence="4">Peptidase C39-like domain-containing protein</fullName>
    </recommendedName>
</protein>
<evidence type="ECO:0000256" key="1">
    <source>
        <dbReference type="SAM" id="SignalP"/>
    </source>
</evidence>
<dbReference type="EMBL" id="LZJY01000153">
    <property type="protein sequence ID" value="OBI05350.1"/>
    <property type="molecule type" value="Genomic_DNA"/>
</dbReference>
<feature type="signal peptide" evidence="1">
    <location>
        <begin position="1"/>
        <end position="32"/>
    </location>
</feature>
<dbReference type="Proteomes" id="UP000092207">
    <property type="component" value="Unassembled WGS sequence"/>
</dbReference>
<dbReference type="Gene3D" id="3.90.70.10">
    <property type="entry name" value="Cysteine proteinases"/>
    <property type="match status" value="1"/>
</dbReference>
<reference evidence="2 3" key="1">
    <citation type="submission" date="2016-06" db="EMBL/GenBank/DDBJ databases">
        <authorList>
            <person name="Kjaerup R.B."/>
            <person name="Dalgaard T.S."/>
            <person name="Juul-Madsen H.R."/>
        </authorList>
    </citation>
    <scope>NUCLEOTIDE SEQUENCE [LARGE SCALE GENOMIC DNA]</scope>
    <source>
        <strain evidence="2 3">E2838</strain>
    </source>
</reference>
<accession>A0A1A2VWR2</accession>
<dbReference type="AlphaFoldDB" id="A0A1A2VWR2"/>
<evidence type="ECO:0000313" key="2">
    <source>
        <dbReference type="EMBL" id="OBI05350.1"/>
    </source>
</evidence>
<comment type="caution">
    <text evidence="2">The sequence shown here is derived from an EMBL/GenBank/DDBJ whole genome shotgun (WGS) entry which is preliminary data.</text>
</comment>